<evidence type="ECO:0000313" key="3">
    <source>
        <dbReference type="Proteomes" id="UP000003571"/>
    </source>
</evidence>
<dbReference type="Gene3D" id="3.40.470.10">
    <property type="entry name" value="Uracil-DNA glycosylase-like domain"/>
    <property type="match status" value="1"/>
</dbReference>
<organism evidence="2 3">
    <name type="scientific">Treponema saccharophilum DSM 2985</name>
    <dbReference type="NCBI Taxonomy" id="907348"/>
    <lineage>
        <taxon>Bacteria</taxon>
        <taxon>Pseudomonadati</taxon>
        <taxon>Spirochaetota</taxon>
        <taxon>Spirochaetia</taxon>
        <taxon>Spirochaetales</taxon>
        <taxon>Treponemataceae</taxon>
        <taxon>Treponema</taxon>
    </lineage>
</organism>
<dbReference type="NCBIfam" id="TIGR04274">
    <property type="entry name" value="hypoxanDNAglyco"/>
    <property type="match status" value="1"/>
</dbReference>
<evidence type="ECO:0000313" key="2">
    <source>
        <dbReference type="EMBL" id="EIC01776.1"/>
    </source>
</evidence>
<dbReference type="SMART" id="SM00986">
    <property type="entry name" value="UDG"/>
    <property type="match status" value="1"/>
</dbReference>
<dbReference type="EMBL" id="AGRW01000047">
    <property type="protein sequence ID" value="EIC01776.1"/>
    <property type="molecule type" value="Genomic_DNA"/>
</dbReference>
<sequence length="185" mass="20651">MTVTHGIAPVWNAESRILILGTMPSPKSREAGFFYMHPQNRFWKIMPALFGEQFSVGNGSPDKEKAIAERREFLLRHKIALWDVLKECEISGASDSSIKNAVPNDFSEIFGNAKIERVFCTGKTSFALWKKHCARYETQYKVGSACLPSTSPANARFTEIALVEAYGEILGFVEGEMNLFESGGF</sequence>
<dbReference type="CDD" id="cd10032">
    <property type="entry name" value="UDG-F6_HDG"/>
    <property type="match status" value="1"/>
</dbReference>
<evidence type="ECO:0000259" key="1">
    <source>
        <dbReference type="SMART" id="SM00986"/>
    </source>
</evidence>
<dbReference type="InterPro" id="IPR005122">
    <property type="entry name" value="Uracil-DNA_glycosylase-like"/>
</dbReference>
<reference evidence="2 3" key="1">
    <citation type="submission" date="2011-09" db="EMBL/GenBank/DDBJ databases">
        <title>The draft genome of Treponema saccharophilum DSM 2985.</title>
        <authorList>
            <consortium name="US DOE Joint Genome Institute (JGI-PGF)"/>
            <person name="Lucas S."/>
            <person name="Copeland A."/>
            <person name="Lapidus A."/>
            <person name="Glavina del Rio T."/>
            <person name="Dalin E."/>
            <person name="Tice H."/>
            <person name="Bruce D."/>
            <person name="Goodwin L."/>
            <person name="Pitluck S."/>
            <person name="Peters L."/>
            <person name="Kyrpides N."/>
            <person name="Mavromatis K."/>
            <person name="Ivanova N."/>
            <person name="Markowitz V."/>
            <person name="Cheng J.-F."/>
            <person name="Hugenholtz P."/>
            <person name="Woyke T."/>
            <person name="Wu D."/>
            <person name="Gronow S."/>
            <person name="Wellnitz S."/>
            <person name="Brambilla E."/>
            <person name="Klenk H.-P."/>
            <person name="Eisen J.A."/>
        </authorList>
    </citation>
    <scope>NUCLEOTIDE SEQUENCE [LARGE SCALE GENOMIC DNA]</scope>
    <source>
        <strain evidence="2 3">DSM 2985</strain>
    </source>
</reference>
<accession>H7EL51</accession>
<proteinExistence type="predicted"/>
<dbReference type="STRING" id="907348.TresaDRAFT_1065"/>
<dbReference type="InterPro" id="IPR036895">
    <property type="entry name" value="Uracil-DNA_glycosylase-like_sf"/>
</dbReference>
<protein>
    <submittedName>
        <fullName evidence="2">YjeF-like protein</fullName>
    </submittedName>
</protein>
<name>H7EL51_9SPIR</name>
<dbReference type="SUPFAM" id="SSF52141">
    <property type="entry name" value="Uracil-DNA glycosylase-like"/>
    <property type="match status" value="1"/>
</dbReference>
<dbReference type="Proteomes" id="UP000003571">
    <property type="component" value="Unassembled WGS sequence"/>
</dbReference>
<comment type="caution">
    <text evidence="2">The sequence shown here is derived from an EMBL/GenBank/DDBJ whole genome shotgun (WGS) entry which is preliminary data.</text>
</comment>
<feature type="domain" description="Uracil-DNA glycosylase-like" evidence="1">
    <location>
        <begin position="8"/>
        <end position="170"/>
    </location>
</feature>
<dbReference type="AlphaFoldDB" id="H7EL51"/>
<dbReference type="eggNOG" id="COG3663">
    <property type="taxonomic scope" value="Bacteria"/>
</dbReference>
<dbReference type="PATRIC" id="fig|907348.3.peg.1633"/>
<gene>
    <name evidence="2" type="ORF">TresaDRAFT_1065</name>
</gene>
<dbReference type="InterPro" id="IPR026353">
    <property type="entry name" value="Hypoxan-DNA_Glyclase"/>
</dbReference>
<dbReference type="Pfam" id="PF03167">
    <property type="entry name" value="UDG"/>
    <property type="match status" value="1"/>
</dbReference>
<dbReference type="SMART" id="SM00987">
    <property type="entry name" value="UreE_C"/>
    <property type="match status" value="1"/>
</dbReference>
<keyword evidence="3" id="KW-1185">Reference proteome</keyword>